<comment type="caution">
    <text evidence="5">The sequence shown here is derived from an EMBL/GenBank/DDBJ whole genome shotgun (WGS) entry which is preliminary data.</text>
</comment>
<feature type="non-terminal residue" evidence="5">
    <location>
        <position position="451"/>
    </location>
</feature>
<dbReference type="PROSITE" id="PS50158">
    <property type="entry name" value="ZF_CCHC"/>
    <property type="match status" value="1"/>
</dbReference>
<evidence type="ECO:0000259" key="4">
    <source>
        <dbReference type="PROSITE" id="PS50158"/>
    </source>
</evidence>
<evidence type="ECO:0000256" key="2">
    <source>
        <dbReference type="PROSITE-ProRule" id="PRU00047"/>
    </source>
</evidence>
<dbReference type="InterPro" id="IPR001878">
    <property type="entry name" value="Znf_CCHC"/>
</dbReference>
<organism evidence="5 6">
    <name type="scientific">Rhizopogon vesiculosus</name>
    <dbReference type="NCBI Taxonomy" id="180088"/>
    <lineage>
        <taxon>Eukaryota</taxon>
        <taxon>Fungi</taxon>
        <taxon>Dikarya</taxon>
        <taxon>Basidiomycota</taxon>
        <taxon>Agaricomycotina</taxon>
        <taxon>Agaricomycetes</taxon>
        <taxon>Agaricomycetidae</taxon>
        <taxon>Boletales</taxon>
        <taxon>Suillineae</taxon>
        <taxon>Rhizopogonaceae</taxon>
        <taxon>Rhizopogon</taxon>
    </lineage>
</organism>
<name>A0A1J8QJ59_9AGAM</name>
<keyword evidence="2" id="KW-0863">Zinc-finger</keyword>
<dbReference type="GO" id="GO:0006397">
    <property type="term" value="P:mRNA processing"/>
    <property type="evidence" value="ECO:0007669"/>
    <property type="project" value="UniProtKB-KW"/>
</dbReference>
<dbReference type="InterPro" id="IPR054722">
    <property type="entry name" value="PolX-like_BBD"/>
</dbReference>
<dbReference type="InterPro" id="IPR036875">
    <property type="entry name" value="Znf_CCHC_sf"/>
</dbReference>
<keyword evidence="2" id="KW-0479">Metal-binding</keyword>
<dbReference type="EMBL" id="LVVM01005916">
    <property type="protein sequence ID" value="OJA09474.1"/>
    <property type="molecule type" value="Genomic_DNA"/>
</dbReference>
<accession>A0A1J8QJ59</accession>
<feature type="region of interest" description="Disordered" evidence="3">
    <location>
        <begin position="146"/>
        <end position="179"/>
    </location>
</feature>
<dbReference type="STRING" id="180088.A0A1J8QJ59"/>
<dbReference type="PANTHER" id="PTHR47592">
    <property type="entry name" value="PBF68 PROTEIN"/>
    <property type="match status" value="1"/>
</dbReference>
<dbReference type="PANTHER" id="PTHR47592:SF27">
    <property type="entry name" value="OS08G0421700 PROTEIN"/>
    <property type="match status" value="1"/>
</dbReference>
<dbReference type="OrthoDB" id="2692435at2759"/>
<sequence length="451" mass="49699">MDTMLPSTNSSLFNVPQLVKDGMNWITYKERILTVIGARGLMRYVDGQATKPIPYALDAKTGKPVKPNGMPLTATEIKELDDKIDEFYQKDSLVKQQIFGMITDRLLLRIQKLEVSAKIWAEVITQKPLSPYELVNVISEEYEHRQLTDRRTPKKGTNTALTAKTGATKGRNPTGMTQANQDITCFNCDRKGHYKADCWRPGGGKEGQGPQQKQKKGARSSKHAANAAKEPQAETQENYAFAMSDLAGLAKGLKVPADHRGAIVNSGATLHFCPNRRKFITFQSIRPQEIYTADGSTLSAIGRGDVNINLPLGDKRMTVVLKDMLYAPKMAFTLISANCIAGAGLAVHFKDRMCRILSPGPQHKVIVEIPQVEGLYAVATQSMHHANVARTKLTVNELHHVLGHISQMAIKHAISLVDGLALNTVSNPEFCDTCVKAKATCQTFPQELKNH</sequence>
<keyword evidence="1" id="KW-0507">mRNA processing</keyword>
<dbReference type="GO" id="GO:0003676">
    <property type="term" value="F:nucleic acid binding"/>
    <property type="evidence" value="ECO:0007669"/>
    <property type="project" value="InterPro"/>
</dbReference>
<dbReference type="Proteomes" id="UP000183567">
    <property type="component" value="Unassembled WGS sequence"/>
</dbReference>
<dbReference type="GO" id="GO:0008270">
    <property type="term" value="F:zinc ion binding"/>
    <property type="evidence" value="ECO:0007669"/>
    <property type="project" value="UniProtKB-KW"/>
</dbReference>
<feature type="region of interest" description="Disordered" evidence="3">
    <location>
        <begin position="199"/>
        <end position="234"/>
    </location>
</feature>
<keyword evidence="2" id="KW-0862">Zinc</keyword>
<evidence type="ECO:0000256" key="1">
    <source>
        <dbReference type="ARBA" id="ARBA00022664"/>
    </source>
</evidence>
<evidence type="ECO:0000256" key="3">
    <source>
        <dbReference type="SAM" id="MobiDB-lite"/>
    </source>
</evidence>
<reference evidence="5 6" key="1">
    <citation type="submission" date="2016-03" db="EMBL/GenBank/DDBJ databases">
        <title>Comparative genomics of the ectomycorrhizal sister species Rhizopogon vinicolor and Rhizopogon vesiculosus (Basidiomycota: Boletales) reveals a divergence of the mating type B locus.</title>
        <authorList>
            <person name="Mujic A.B."/>
            <person name="Kuo A."/>
            <person name="Tritt A."/>
            <person name="Lipzen A."/>
            <person name="Chen C."/>
            <person name="Johnson J."/>
            <person name="Sharma A."/>
            <person name="Barry K."/>
            <person name="Grigoriev I.V."/>
            <person name="Spatafora J.W."/>
        </authorList>
    </citation>
    <scope>NUCLEOTIDE SEQUENCE [LARGE SCALE GENOMIC DNA]</scope>
    <source>
        <strain evidence="5 6">AM-OR11-056</strain>
    </source>
</reference>
<evidence type="ECO:0000313" key="5">
    <source>
        <dbReference type="EMBL" id="OJA09474.1"/>
    </source>
</evidence>
<dbReference type="Pfam" id="PF22936">
    <property type="entry name" value="Pol_BBD"/>
    <property type="match status" value="1"/>
</dbReference>
<feature type="compositionally biased region" description="Low complexity" evidence="3">
    <location>
        <begin position="155"/>
        <end position="170"/>
    </location>
</feature>
<feature type="domain" description="CCHC-type" evidence="4">
    <location>
        <begin position="185"/>
        <end position="198"/>
    </location>
</feature>
<protein>
    <recommendedName>
        <fullName evidence="4">CCHC-type domain-containing protein</fullName>
    </recommendedName>
</protein>
<feature type="compositionally biased region" description="Basic residues" evidence="3">
    <location>
        <begin position="213"/>
        <end position="222"/>
    </location>
</feature>
<dbReference type="SUPFAM" id="SSF57756">
    <property type="entry name" value="Retrovirus zinc finger-like domains"/>
    <property type="match status" value="1"/>
</dbReference>
<evidence type="ECO:0000313" key="6">
    <source>
        <dbReference type="Proteomes" id="UP000183567"/>
    </source>
</evidence>
<proteinExistence type="predicted"/>
<gene>
    <name evidence="5" type="ORF">AZE42_07140</name>
</gene>
<keyword evidence="6" id="KW-1185">Reference proteome</keyword>
<dbReference type="AlphaFoldDB" id="A0A1J8QJ59"/>